<dbReference type="EMBL" id="FOKC01000001">
    <property type="protein sequence ID" value="SFA75820.1"/>
    <property type="molecule type" value="Genomic_DNA"/>
</dbReference>
<evidence type="ECO:0000313" key="5">
    <source>
        <dbReference type="EMBL" id="SFA75820.1"/>
    </source>
</evidence>
<accession>A0A1I0VIR7</accession>
<reference evidence="6" key="2">
    <citation type="submission" date="2016-10" db="EMBL/GenBank/DDBJ databases">
        <authorList>
            <person name="Varghese N."/>
            <person name="Submissions S."/>
        </authorList>
    </citation>
    <scope>NUCLEOTIDE SEQUENCE [LARGE SCALE GENOMIC DNA]</scope>
    <source>
        <strain evidence="6">CGMCC 1.10697</strain>
    </source>
</reference>
<dbReference type="STRING" id="748909.SAMN05192575_101223"/>
<dbReference type="Proteomes" id="UP000199113">
    <property type="component" value="Unassembled WGS sequence"/>
</dbReference>
<dbReference type="RefSeq" id="WP_091193195.1">
    <property type="nucleotide sequence ID" value="NZ_FOKC01000001.1"/>
</dbReference>
<dbReference type="InterPro" id="IPR000873">
    <property type="entry name" value="AMP-dep_synth/lig_dom"/>
</dbReference>
<dbReference type="PROSITE" id="PS00455">
    <property type="entry name" value="AMP_BINDING"/>
    <property type="match status" value="1"/>
</dbReference>
<evidence type="ECO:0000313" key="6">
    <source>
        <dbReference type="Proteomes" id="UP000199113"/>
    </source>
</evidence>
<gene>
    <name evidence="4" type="ORF">CXG46_17525</name>
    <name evidence="5" type="ORF">SAMN05192575_101223</name>
</gene>
<dbReference type="PANTHER" id="PTHR43272">
    <property type="entry name" value="LONG-CHAIN-FATTY-ACID--COA LIGASE"/>
    <property type="match status" value="1"/>
</dbReference>
<dbReference type="GO" id="GO:0005524">
    <property type="term" value="F:ATP binding"/>
    <property type="evidence" value="ECO:0007669"/>
    <property type="project" value="UniProtKB-KW"/>
</dbReference>
<feature type="domain" description="AMP-dependent synthetase/ligase" evidence="3">
    <location>
        <begin position="22"/>
        <end position="432"/>
    </location>
</feature>
<dbReference type="GO" id="GO:0016020">
    <property type="term" value="C:membrane"/>
    <property type="evidence" value="ECO:0007669"/>
    <property type="project" value="TreeGrafter"/>
</dbReference>
<dbReference type="OrthoDB" id="9803968at2"/>
<dbReference type="SUPFAM" id="SSF56801">
    <property type="entry name" value="Acetyl-CoA synthetase-like"/>
    <property type="match status" value="1"/>
</dbReference>
<dbReference type="PANTHER" id="PTHR43272:SF33">
    <property type="entry name" value="AMP-BINDING DOMAIN-CONTAINING PROTEIN-RELATED"/>
    <property type="match status" value="1"/>
</dbReference>
<dbReference type="Gene3D" id="3.40.50.12780">
    <property type="entry name" value="N-terminal domain of ligase-like"/>
    <property type="match status" value="1"/>
</dbReference>
<dbReference type="InterPro" id="IPR042099">
    <property type="entry name" value="ANL_N_sf"/>
</dbReference>
<protein>
    <submittedName>
        <fullName evidence="5">Long-chain acyl-CoA synthetase</fullName>
    </submittedName>
    <submittedName>
        <fullName evidence="4">Long-chain fatty acid--CoA ligase</fullName>
    </submittedName>
</protein>
<keyword evidence="2" id="KW-0067">ATP-binding</keyword>
<dbReference type="EMBL" id="PJBV01000035">
    <property type="protein sequence ID" value="PKH37272.1"/>
    <property type="molecule type" value="Genomic_DNA"/>
</dbReference>
<reference evidence="5" key="1">
    <citation type="submission" date="2016-10" db="EMBL/GenBank/DDBJ databases">
        <authorList>
            <person name="de Groot N.N."/>
        </authorList>
    </citation>
    <scope>NUCLEOTIDE SEQUENCE [LARGE SCALE GENOMIC DNA]</scope>
    <source>
        <strain evidence="5">CGMCC 1.10697</strain>
    </source>
</reference>
<dbReference type="Proteomes" id="UP000233565">
    <property type="component" value="Unassembled WGS sequence"/>
</dbReference>
<keyword evidence="1" id="KW-0547">Nucleotide-binding</keyword>
<organism evidence="5 6">
    <name type="scientific">Nocardioides alpinus</name>
    <dbReference type="NCBI Taxonomy" id="748909"/>
    <lineage>
        <taxon>Bacteria</taxon>
        <taxon>Bacillati</taxon>
        <taxon>Actinomycetota</taxon>
        <taxon>Actinomycetes</taxon>
        <taxon>Propionibacteriales</taxon>
        <taxon>Nocardioidaceae</taxon>
        <taxon>Nocardioides</taxon>
    </lineage>
</organism>
<evidence type="ECO:0000256" key="2">
    <source>
        <dbReference type="ARBA" id="ARBA00022840"/>
    </source>
</evidence>
<evidence type="ECO:0000259" key="3">
    <source>
        <dbReference type="Pfam" id="PF00501"/>
    </source>
</evidence>
<keyword evidence="7" id="KW-1185">Reference proteome</keyword>
<dbReference type="Pfam" id="PF23562">
    <property type="entry name" value="AMP-binding_C_3"/>
    <property type="match status" value="1"/>
</dbReference>
<dbReference type="Pfam" id="PF00501">
    <property type="entry name" value="AMP-binding"/>
    <property type="match status" value="1"/>
</dbReference>
<name>A0A1I0VIR7_9ACTN</name>
<dbReference type="GO" id="GO:0004467">
    <property type="term" value="F:long-chain fatty acid-CoA ligase activity"/>
    <property type="evidence" value="ECO:0007669"/>
    <property type="project" value="TreeGrafter"/>
</dbReference>
<evidence type="ECO:0000313" key="7">
    <source>
        <dbReference type="Proteomes" id="UP000233565"/>
    </source>
</evidence>
<evidence type="ECO:0000256" key="1">
    <source>
        <dbReference type="ARBA" id="ARBA00022741"/>
    </source>
</evidence>
<reference evidence="4 7" key="3">
    <citation type="submission" date="2017-12" db="EMBL/GenBank/DDBJ databases">
        <title>Pharmacopeia of the Arctic Ocean.</title>
        <authorList>
            <person name="Collins E."/>
            <person name="Ducluzeau A.-L."/>
        </authorList>
    </citation>
    <scope>NUCLEOTIDE SEQUENCE [LARGE SCALE GENOMIC DNA]</scope>
    <source>
        <strain evidence="4 7">DSM 23325</strain>
    </source>
</reference>
<dbReference type="InterPro" id="IPR020845">
    <property type="entry name" value="AMP-binding_CS"/>
</dbReference>
<proteinExistence type="predicted"/>
<keyword evidence="4" id="KW-0436">Ligase</keyword>
<sequence>MTETVTYPEQTMPQLLLQRLVDTPDTVALRVKDRGIWKPMTWRQYGERIEHLALGMLELGLEPGENVAIIGDNWPQHLITDLAVQSLQGAGVVLYPESSPEEVAFIVGHAECPVVVVRDQEQADKLFEMQHQLPGLRRIVYCDGRGMSLYDSKVAISFDEVLAMGARRAEVNPHEYRESVARGKNSDIAILMYTSGTTGEPKGAMMTHLNVIAGVKNFFLAEPMKPEYERLVFLPLAWAGERYFSTAGHIMEGYRLNFAEGPETLRNDIREIGPHQLLGSPRMWEDYLSWIEVRIGEATWLKRSIYHWGMKVGQRRAEREYRGQKAGGWTRAQVAVAEFVVFRPLRDHLGLLRAERIYSGGAALGIDVMKYFHALGIPLKQVYGQTEVGITTTHWDKMKPETMGRPVPGVEIVITENREIAHRSASVFVGYYKNQAATDEAFIGDVLRSGDEGYLDDDGHLVVVDRSKNVATLTSSERFSPTFIENKVKFSSYVREAVCFGDGREFPVLLINIDGEVVGKWAENQRIPYTTYTDLSQRPEVIELIREETARVNSEMPTFMRVPRLAILHKELDADDAEMTRTRKVRRAQVEQNYAFIIDGLYSDRTEVDVDAEVTYRDGRKARIHTQLTLVDVPVESVQGVPA</sequence>
<dbReference type="AlphaFoldDB" id="A0A1I0VIR7"/>
<evidence type="ECO:0000313" key="4">
    <source>
        <dbReference type="EMBL" id="PKH37272.1"/>
    </source>
</evidence>